<dbReference type="InterPro" id="IPR050879">
    <property type="entry name" value="Acyltransferase_3"/>
</dbReference>
<feature type="transmembrane region" description="Helical" evidence="2">
    <location>
        <begin position="377"/>
        <end position="398"/>
    </location>
</feature>
<feature type="transmembrane region" description="Helical" evidence="2">
    <location>
        <begin position="282"/>
        <end position="305"/>
    </location>
</feature>
<name>A0A6J4N0R1_9ACTN</name>
<feature type="transmembrane region" description="Helical" evidence="2">
    <location>
        <begin position="184"/>
        <end position="201"/>
    </location>
</feature>
<dbReference type="GO" id="GO:0016747">
    <property type="term" value="F:acyltransferase activity, transferring groups other than amino-acyl groups"/>
    <property type="evidence" value="ECO:0007669"/>
    <property type="project" value="InterPro"/>
</dbReference>
<evidence type="ECO:0008006" key="6">
    <source>
        <dbReference type="Google" id="ProtNLM"/>
    </source>
</evidence>
<accession>A0A6J4N0R1</accession>
<evidence type="ECO:0000256" key="1">
    <source>
        <dbReference type="SAM" id="MobiDB-lite"/>
    </source>
</evidence>
<keyword evidence="2" id="KW-1133">Transmembrane helix</keyword>
<evidence type="ECO:0000256" key="2">
    <source>
        <dbReference type="SAM" id="Phobius"/>
    </source>
</evidence>
<sequence>MTATTDDRAPRAAAATAKPGWGYRPELDGIRTIAVYLVVLHHCRVPALSGGFIGVDLFFVLSGFLVTSVLLAEAAERGGISVTAFYARRVRRLLPAAVLVIVATCVLQLLVASLPQRVAMVDDARAALLYVANWRFILDARDYFAATDDPSPFLHYWSLSIEEQFYVVLPLLLWLVWRRSSSPVRTLAVVAGAVTAVSLVLQVWRAGGDPTYAYYATDTRVYQLTAGVLLACAVSARRARAGPSPARVPRAGTVATLAGLALLLGLAALLDDLSASWRGIGAAVASVTLLAGLHLAPGSVVARALSLEPVRYLGTISYSVYLWHWPLVLLIDSVLDVGPWALVVGVAVSSTALAALSDRLLERPVRGSRLLGARPRLVVACGLAVSVAAALLVVQPVLSDPRRPAVASTGSSTPGAPGRSPVLDRPVPEGLDLVGALADVPESGGICTREELDACLRVDGGSDGLHVVLVGDSHAAMFVDAFVTLAEERDWTLHTSVIQACSWQQGLQNELSSPEAQAECRTAREDFYADVLPQLDADVVVAISLPRSDREWEKRLTAEPAPPGETLVERQLRTSRDTVAAVAETGVPLVLVQSVFGTGGYGRKGPDPLDCLARATVLGDCAVVPPLARPAADAIYRVLDAESDEVSTVDLTPDICLTPPLCQPVRGRTVIWKDPDHITGRFAVEQRERFLDRFRRAAPDVGW</sequence>
<feature type="transmembrane region" description="Helical" evidence="2">
    <location>
        <begin position="312"/>
        <end position="331"/>
    </location>
</feature>
<feature type="domain" description="SGNH" evidence="4">
    <location>
        <begin position="452"/>
        <end position="688"/>
    </location>
</feature>
<dbReference type="Pfam" id="PF01757">
    <property type="entry name" value="Acyl_transf_3"/>
    <property type="match status" value="1"/>
</dbReference>
<evidence type="ECO:0000259" key="4">
    <source>
        <dbReference type="Pfam" id="PF19040"/>
    </source>
</evidence>
<gene>
    <name evidence="5" type="ORF">AVDCRST_MAG06-127</name>
</gene>
<feature type="transmembrane region" description="Helical" evidence="2">
    <location>
        <begin position="47"/>
        <end position="72"/>
    </location>
</feature>
<dbReference type="PANTHER" id="PTHR23028:SF53">
    <property type="entry name" value="ACYL_TRANSF_3 DOMAIN-CONTAINING PROTEIN"/>
    <property type="match status" value="1"/>
</dbReference>
<dbReference type="PANTHER" id="PTHR23028">
    <property type="entry name" value="ACETYLTRANSFERASE"/>
    <property type="match status" value="1"/>
</dbReference>
<feature type="transmembrane region" description="Helical" evidence="2">
    <location>
        <begin position="337"/>
        <end position="356"/>
    </location>
</feature>
<feature type="transmembrane region" description="Helical" evidence="2">
    <location>
        <begin position="221"/>
        <end position="239"/>
    </location>
</feature>
<keyword evidence="2" id="KW-0472">Membrane</keyword>
<organism evidence="5">
    <name type="scientific">uncultured Nocardioides sp</name>
    <dbReference type="NCBI Taxonomy" id="198441"/>
    <lineage>
        <taxon>Bacteria</taxon>
        <taxon>Bacillati</taxon>
        <taxon>Actinomycetota</taxon>
        <taxon>Actinomycetes</taxon>
        <taxon>Propionibacteriales</taxon>
        <taxon>Nocardioidaceae</taxon>
        <taxon>Nocardioides</taxon>
        <taxon>environmental samples</taxon>
    </lineage>
</organism>
<dbReference type="InterPro" id="IPR043968">
    <property type="entry name" value="SGNH"/>
</dbReference>
<feature type="transmembrane region" description="Helical" evidence="2">
    <location>
        <begin position="156"/>
        <end position="177"/>
    </location>
</feature>
<feature type="region of interest" description="Disordered" evidence="1">
    <location>
        <begin position="402"/>
        <end position="422"/>
    </location>
</feature>
<dbReference type="GO" id="GO:0016020">
    <property type="term" value="C:membrane"/>
    <property type="evidence" value="ECO:0007669"/>
    <property type="project" value="TreeGrafter"/>
</dbReference>
<reference evidence="5" key="1">
    <citation type="submission" date="2020-02" db="EMBL/GenBank/DDBJ databases">
        <authorList>
            <person name="Meier V. D."/>
        </authorList>
    </citation>
    <scope>NUCLEOTIDE SEQUENCE</scope>
    <source>
        <strain evidence="5">AVDCRST_MAG06</strain>
    </source>
</reference>
<dbReference type="InterPro" id="IPR002656">
    <property type="entry name" value="Acyl_transf_3_dom"/>
</dbReference>
<protein>
    <recommendedName>
        <fullName evidence="6">O-antigen acetylase</fullName>
    </recommendedName>
</protein>
<dbReference type="EMBL" id="CADCUP010000011">
    <property type="protein sequence ID" value="CAA9371900.1"/>
    <property type="molecule type" value="Genomic_DNA"/>
</dbReference>
<feature type="domain" description="Acyltransferase 3" evidence="3">
    <location>
        <begin position="26"/>
        <end position="356"/>
    </location>
</feature>
<dbReference type="Pfam" id="PF19040">
    <property type="entry name" value="SGNH"/>
    <property type="match status" value="1"/>
</dbReference>
<proteinExistence type="predicted"/>
<dbReference type="RefSeq" id="WP_295656104.1">
    <property type="nucleotide sequence ID" value="NZ_CADCUP010000011.1"/>
</dbReference>
<evidence type="ECO:0000313" key="5">
    <source>
        <dbReference type="EMBL" id="CAA9371900.1"/>
    </source>
</evidence>
<evidence type="ECO:0000259" key="3">
    <source>
        <dbReference type="Pfam" id="PF01757"/>
    </source>
</evidence>
<feature type="transmembrane region" description="Helical" evidence="2">
    <location>
        <begin position="251"/>
        <end position="270"/>
    </location>
</feature>
<dbReference type="GO" id="GO:0009103">
    <property type="term" value="P:lipopolysaccharide biosynthetic process"/>
    <property type="evidence" value="ECO:0007669"/>
    <property type="project" value="TreeGrafter"/>
</dbReference>
<keyword evidence="2" id="KW-0812">Transmembrane</keyword>
<dbReference type="AlphaFoldDB" id="A0A6J4N0R1"/>
<feature type="transmembrane region" description="Helical" evidence="2">
    <location>
        <begin position="93"/>
        <end position="114"/>
    </location>
</feature>